<proteinExistence type="predicted"/>
<comment type="caution">
    <text evidence="2">The sequence shown here is derived from an EMBL/GenBank/DDBJ whole genome shotgun (WGS) entry which is preliminary data.</text>
</comment>
<dbReference type="Proteomes" id="UP000308891">
    <property type="component" value="Unassembled WGS sequence"/>
</dbReference>
<protein>
    <recommendedName>
        <fullName evidence="1">Type 4 fimbrial biogenesis protein PilX N-terminal domain-containing protein</fullName>
    </recommendedName>
</protein>
<gene>
    <name evidence="2" type="ORF">E5K04_13745</name>
</gene>
<name>A0A4T0ULL4_9NEIS</name>
<dbReference type="Pfam" id="PF14341">
    <property type="entry name" value="PilX_N"/>
    <property type="match status" value="1"/>
</dbReference>
<dbReference type="OrthoDB" id="5405962at2"/>
<evidence type="ECO:0000313" key="3">
    <source>
        <dbReference type="Proteomes" id="UP000308891"/>
    </source>
</evidence>
<accession>A0A4T0ULL4</accession>
<evidence type="ECO:0000259" key="1">
    <source>
        <dbReference type="Pfam" id="PF14341"/>
    </source>
</evidence>
<dbReference type="EMBL" id="STGJ01000017">
    <property type="protein sequence ID" value="TIC79594.1"/>
    <property type="molecule type" value="Genomic_DNA"/>
</dbReference>
<dbReference type="RefSeq" id="WP_136555090.1">
    <property type="nucleotide sequence ID" value="NZ_STGJ01000017.1"/>
</dbReference>
<dbReference type="InterPro" id="IPR025746">
    <property type="entry name" value="PilX_N_dom"/>
</dbReference>
<keyword evidence="3" id="KW-1185">Reference proteome</keyword>
<evidence type="ECO:0000313" key="2">
    <source>
        <dbReference type="EMBL" id="TIC79594.1"/>
    </source>
</evidence>
<dbReference type="AlphaFoldDB" id="A0A4T0ULL4"/>
<feature type="domain" description="Type 4 fimbrial biogenesis protein PilX N-terminal" evidence="1">
    <location>
        <begin position="17"/>
        <end position="67"/>
    </location>
</feature>
<reference evidence="2 3" key="1">
    <citation type="submission" date="2019-04" db="EMBL/GenBank/DDBJ databases">
        <title>Crenobacter sp. nov.</title>
        <authorList>
            <person name="Shi S."/>
        </authorList>
    </citation>
    <scope>NUCLEOTIDE SEQUENCE [LARGE SCALE GENOMIC DNA]</scope>
    <source>
        <strain evidence="2 3">GY 70310</strain>
    </source>
</reference>
<sequence length="187" mass="20043">MSRRSVPRGFPSAARQRGVVLLVSMILLLLATVLGLSSMRNIQLQERMSANSYDRTLAYQSTEAALRAAEAALVASTDPASLAQRCDGSTPCDVVPAEDASGWRDVPEDFRLNSEMLPGNAQYFIQLMSEGAPFGLPEQSGSALSGQYGAGGTPVALSFRITARSHAPETGSGRAQVHLQTIYRIER</sequence>
<organism evidence="2 3">
    <name type="scientific">Crenobacter intestini</name>
    <dbReference type="NCBI Taxonomy" id="2563443"/>
    <lineage>
        <taxon>Bacteria</taxon>
        <taxon>Pseudomonadati</taxon>
        <taxon>Pseudomonadota</taxon>
        <taxon>Betaproteobacteria</taxon>
        <taxon>Neisseriales</taxon>
        <taxon>Neisseriaceae</taxon>
        <taxon>Crenobacter</taxon>
    </lineage>
</organism>